<sequence length="127" mass="14830">MVLSMIPRISRQVPYGIPLRQLQAHRLQSGITPPQRLQQTQSYHSPRRQNLRDEKRRYQSSGWYAWLIEHFRRNDLTYTNIGLGSTIFVAAMESMYPDGPPSKEELQAMDDMAIVSRISSPPKRWES</sequence>
<dbReference type="VEuPathDB" id="FungiDB:FOIG_11022"/>
<evidence type="ECO:0000313" key="3">
    <source>
        <dbReference type="Proteomes" id="UP000219369"/>
    </source>
</evidence>
<dbReference type="OrthoDB" id="4979769at2759"/>
<reference evidence="3" key="1">
    <citation type="submission" date="2016-09" db="EMBL/GenBank/DDBJ databases">
        <authorList>
            <person name="Guldener U."/>
        </authorList>
    </citation>
    <scope>NUCLEOTIDE SEQUENCE [LARGE SCALE GENOMIC DNA]</scope>
    <source>
        <strain evidence="3">V64-1</strain>
    </source>
</reference>
<dbReference type="EMBL" id="FMJY01000002">
    <property type="protein sequence ID" value="SCO78849.1"/>
    <property type="molecule type" value="Genomic_DNA"/>
</dbReference>
<evidence type="ECO:0000313" key="2">
    <source>
        <dbReference type="EMBL" id="SCO78849.1"/>
    </source>
</evidence>
<dbReference type="VEuPathDB" id="FungiDB:FOZG_02066"/>
<dbReference type="VEuPathDB" id="FungiDB:FOXG_18052"/>
<accession>A0A2H3SUH6</accession>
<protein>
    <submittedName>
        <fullName evidence="2">Uncharacterized protein</fullName>
    </submittedName>
</protein>
<feature type="compositionally biased region" description="Polar residues" evidence="1">
    <location>
        <begin position="33"/>
        <end position="44"/>
    </location>
</feature>
<feature type="region of interest" description="Disordered" evidence="1">
    <location>
        <begin position="33"/>
        <end position="56"/>
    </location>
</feature>
<name>A0A2H3SUH6_FUSOX</name>
<dbReference type="Proteomes" id="UP000219369">
    <property type="component" value="Unassembled WGS sequence"/>
</dbReference>
<dbReference type="VEuPathDB" id="FungiDB:FOMG_02082"/>
<evidence type="ECO:0000256" key="1">
    <source>
        <dbReference type="SAM" id="MobiDB-lite"/>
    </source>
</evidence>
<gene>
    <name evidence="2" type="ORF">FRV6_03062</name>
</gene>
<proteinExistence type="predicted"/>
<dbReference type="AlphaFoldDB" id="A0A2H3SUH6"/>
<organism evidence="2 3">
    <name type="scientific">Fusarium oxysporum</name>
    <name type="common">Fusarium vascular wilt</name>
    <dbReference type="NCBI Taxonomy" id="5507"/>
    <lineage>
        <taxon>Eukaryota</taxon>
        <taxon>Fungi</taxon>
        <taxon>Dikarya</taxon>
        <taxon>Ascomycota</taxon>
        <taxon>Pezizomycotina</taxon>
        <taxon>Sordariomycetes</taxon>
        <taxon>Hypocreomycetidae</taxon>
        <taxon>Hypocreales</taxon>
        <taxon>Nectriaceae</taxon>
        <taxon>Fusarium</taxon>
        <taxon>Fusarium oxysporum species complex</taxon>
    </lineage>
</organism>